<dbReference type="PROSITE" id="PS51677">
    <property type="entry name" value="NODB"/>
    <property type="match status" value="1"/>
</dbReference>
<dbReference type="InterPro" id="IPR051398">
    <property type="entry name" value="Polysacch_Deacetylase"/>
</dbReference>
<dbReference type="Proteomes" id="UP000198548">
    <property type="component" value="Unassembled WGS sequence"/>
</dbReference>
<protein>
    <submittedName>
        <fullName evidence="5">Intercellular adhesin biosynthesis polysaccharide N-deacetylase</fullName>
    </submittedName>
    <submittedName>
        <fullName evidence="4">Poly-beta-1,6-N-acetyl-D-glucosamine N-deacetylase</fullName>
    </submittedName>
</protein>
<organism evidence="5 6">
    <name type="scientific">Alkalibacterium putridalgicola</name>
    <dbReference type="NCBI Taxonomy" id="426703"/>
    <lineage>
        <taxon>Bacteria</taxon>
        <taxon>Bacillati</taxon>
        <taxon>Bacillota</taxon>
        <taxon>Bacilli</taxon>
        <taxon>Lactobacillales</taxon>
        <taxon>Carnobacteriaceae</taxon>
        <taxon>Alkalibacterium</taxon>
    </lineage>
</organism>
<evidence type="ECO:0000259" key="3">
    <source>
        <dbReference type="PROSITE" id="PS51677"/>
    </source>
</evidence>
<dbReference type="InterPro" id="IPR002509">
    <property type="entry name" value="NODB_dom"/>
</dbReference>
<dbReference type="RefSeq" id="WP_177165423.1">
    <property type="nucleotide sequence ID" value="NZ_BJUX01000003.1"/>
</dbReference>
<proteinExistence type="predicted"/>
<dbReference type="GO" id="GO:0005975">
    <property type="term" value="P:carbohydrate metabolic process"/>
    <property type="evidence" value="ECO:0007669"/>
    <property type="project" value="InterPro"/>
</dbReference>
<keyword evidence="2" id="KW-0732">Signal</keyword>
<sequence length="290" mass="32636">MNKRNRLTYLTGILLVLLAAWFVLSKGQNEKTAVMTFPEPLETNGCLALNYHRVRDGRLSTTVIETLTQSDELQYYSVYTDEFDRQMRTLKEEGAYFATLEEIMAFQAEGAFPDKCVWVSFDDIDITVYENAFPILERYDIPFTLYAIANHVGSSNFNNLKMASWTQIQEMVDSGLASVGSHTYDMHYLVDDAPVFFDDSNQTAFAEDLVKSKAVIEAELEGVEVLDFAYPYGNGTTELAEVIQASGLRSAVILAPRIIAPGNAPYWLNRILVDDVVFDNIVLPWVKGDS</sequence>
<comment type="subcellular location">
    <subcellularLocation>
        <location evidence="1">Secreted</location>
    </subcellularLocation>
</comment>
<dbReference type="Pfam" id="PF01522">
    <property type="entry name" value="Polysacc_deac_1"/>
    <property type="match status" value="1"/>
</dbReference>
<evidence type="ECO:0000256" key="1">
    <source>
        <dbReference type="ARBA" id="ARBA00004613"/>
    </source>
</evidence>
<reference evidence="4 7" key="2">
    <citation type="submission" date="2019-07" db="EMBL/GenBank/DDBJ databases">
        <title>Whole genome shotgun sequence of Alkalibacterium putridalgicola NBRC 103243.</title>
        <authorList>
            <person name="Hosoyama A."/>
            <person name="Uohara A."/>
            <person name="Ohji S."/>
            <person name="Ichikawa N."/>
        </authorList>
    </citation>
    <scope>NUCLEOTIDE SEQUENCE [LARGE SCALE GENOMIC DNA]</scope>
    <source>
        <strain evidence="4 7">NBRC 103243</strain>
    </source>
</reference>
<dbReference type="PANTHER" id="PTHR34216">
    <property type="match status" value="1"/>
</dbReference>
<keyword evidence="7" id="KW-1185">Reference proteome</keyword>
<evidence type="ECO:0000313" key="5">
    <source>
        <dbReference type="EMBL" id="SEL50341.1"/>
    </source>
</evidence>
<feature type="domain" description="NodB homology" evidence="3">
    <location>
        <begin position="115"/>
        <end position="290"/>
    </location>
</feature>
<evidence type="ECO:0000313" key="4">
    <source>
        <dbReference type="EMBL" id="GEK88370.1"/>
    </source>
</evidence>
<evidence type="ECO:0000313" key="7">
    <source>
        <dbReference type="Proteomes" id="UP000321425"/>
    </source>
</evidence>
<accession>A0A1H7QQR5</accession>
<evidence type="ECO:0000313" key="6">
    <source>
        <dbReference type="Proteomes" id="UP000198548"/>
    </source>
</evidence>
<gene>
    <name evidence="4" type="primary">icaB</name>
    <name evidence="4" type="ORF">APU01nite_04090</name>
    <name evidence="5" type="ORF">SAMN04488100_10298</name>
</gene>
<evidence type="ECO:0000256" key="2">
    <source>
        <dbReference type="ARBA" id="ARBA00022729"/>
    </source>
</evidence>
<dbReference type="GO" id="GO:0005576">
    <property type="term" value="C:extracellular region"/>
    <property type="evidence" value="ECO:0007669"/>
    <property type="project" value="UniProtKB-SubCell"/>
</dbReference>
<dbReference type="InterPro" id="IPR011330">
    <property type="entry name" value="Glyco_hydro/deAcase_b/a-brl"/>
</dbReference>
<dbReference type="SUPFAM" id="SSF88713">
    <property type="entry name" value="Glycoside hydrolase/deacetylase"/>
    <property type="match status" value="1"/>
</dbReference>
<dbReference type="EMBL" id="FOBL01000002">
    <property type="protein sequence ID" value="SEL50341.1"/>
    <property type="molecule type" value="Genomic_DNA"/>
</dbReference>
<name>A0A1H7QQR5_9LACT</name>
<dbReference type="PANTHER" id="PTHR34216:SF3">
    <property type="entry name" value="POLY-BETA-1,6-N-ACETYL-D-GLUCOSAMINE N-DEACETYLASE"/>
    <property type="match status" value="1"/>
</dbReference>
<dbReference type="AlphaFoldDB" id="A0A1H7QQR5"/>
<dbReference type="EMBL" id="BJUX01000003">
    <property type="protein sequence ID" value="GEK88370.1"/>
    <property type="molecule type" value="Genomic_DNA"/>
</dbReference>
<dbReference type="GO" id="GO:0016810">
    <property type="term" value="F:hydrolase activity, acting on carbon-nitrogen (but not peptide) bonds"/>
    <property type="evidence" value="ECO:0007669"/>
    <property type="project" value="InterPro"/>
</dbReference>
<dbReference type="Gene3D" id="3.20.20.370">
    <property type="entry name" value="Glycoside hydrolase/deacetylase"/>
    <property type="match status" value="1"/>
</dbReference>
<dbReference type="Proteomes" id="UP000321425">
    <property type="component" value="Unassembled WGS sequence"/>
</dbReference>
<reference evidence="5 6" key="1">
    <citation type="submission" date="2016-10" db="EMBL/GenBank/DDBJ databases">
        <authorList>
            <person name="de Groot N.N."/>
        </authorList>
    </citation>
    <scope>NUCLEOTIDE SEQUENCE [LARGE SCALE GENOMIC DNA]</scope>
    <source>
        <strain evidence="5 6">DSM 19182</strain>
    </source>
</reference>
<dbReference type="STRING" id="426703.SAMN04488100_10298"/>